<keyword evidence="3" id="KW-1185">Reference proteome</keyword>
<feature type="compositionally biased region" description="Polar residues" evidence="1">
    <location>
        <begin position="1"/>
        <end position="20"/>
    </location>
</feature>
<evidence type="ECO:0000313" key="2">
    <source>
        <dbReference type="EMBL" id="KIL61902.1"/>
    </source>
</evidence>
<dbReference type="STRING" id="946122.A0A0C2WK02"/>
<organism evidence="2 3">
    <name type="scientific">Amanita muscaria (strain Koide BX008)</name>
    <dbReference type="NCBI Taxonomy" id="946122"/>
    <lineage>
        <taxon>Eukaryota</taxon>
        <taxon>Fungi</taxon>
        <taxon>Dikarya</taxon>
        <taxon>Basidiomycota</taxon>
        <taxon>Agaricomycotina</taxon>
        <taxon>Agaricomycetes</taxon>
        <taxon>Agaricomycetidae</taxon>
        <taxon>Agaricales</taxon>
        <taxon>Pluteineae</taxon>
        <taxon>Amanitaceae</taxon>
        <taxon>Amanita</taxon>
    </lineage>
</organism>
<dbReference type="HOGENOM" id="CLU_1510214_0_0_1"/>
<feature type="compositionally biased region" description="Polar residues" evidence="1">
    <location>
        <begin position="80"/>
        <end position="91"/>
    </location>
</feature>
<evidence type="ECO:0000256" key="1">
    <source>
        <dbReference type="SAM" id="MobiDB-lite"/>
    </source>
</evidence>
<accession>A0A0C2WK02</accession>
<gene>
    <name evidence="2" type="ORF">M378DRAFT_813435</name>
</gene>
<proteinExistence type="predicted"/>
<reference evidence="2 3" key="1">
    <citation type="submission" date="2014-04" db="EMBL/GenBank/DDBJ databases">
        <title>Evolutionary Origins and Diversification of the Mycorrhizal Mutualists.</title>
        <authorList>
            <consortium name="DOE Joint Genome Institute"/>
            <consortium name="Mycorrhizal Genomics Consortium"/>
            <person name="Kohler A."/>
            <person name="Kuo A."/>
            <person name="Nagy L.G."/>
            <person name="Floudas D."/>
            <person name="Copeland A."/>
            <person name="Barry K.W."/>
            <person name="Cichocki N."/>
            <person name="Veneault-Fourrey C."/>
            <person name="LaButti K."/>
            <person name="Lindquist E.A."/>
            <person name="Lipzen A."/>
            <person name="Lundell T."/>
            <person name="Morin E."/>
            <person name="Murat C."/>
            <person name="Riley R."/>
            <person name="Ohm R."/>
            <person name="Sun H."/>
            <person name="Tunlid A."/>
            <person name="Henrissat B."/>
            <person name="Grigoriev I.V."/>
            <person name="Hibbett D.S."/>
            <person name="Martin F."/>
        </authorList>
    </citation>
    <scope>NUCLEOTIDE SEQUENCE [LARGE SCALE GENOMIC DNA]</scope>
    <source>
        <strain evidence="2 3">Koide BX008</strain>
    </source>
</reference>
<dbReference type="Proteomes" id="UP000054549">
    <property type="component" value="Unassembled WGS sequence"/>
</dbReference>
<feature type="compositionally biased region" description="Polar residues" evidence="1">
    <location>
        <begin position="28"/>
        <end position="37"/>
    </location>
</feature>
<dbReference type="AlphaFoldDB" id="A0A0C2WK02"/>
<sequence>MIDLSAGSSTSIPYPSQLANTPLADQDIPSTTPNNNKGPLFDRAKFPVKYYIVDYSEAVQLSYHSSACHPSASDGDQDQRAQNTATNTPSPYVSDVRDLGTFFGNVLDDIPELNSNFRPLVSAMITGELTADGTRRLFEALCHTLEASVFDVSVPLPCPAPDTYTRSSGSSSPSSSDI</sequence>
<name>A0A0C2WK02_AMAMK</name>
<feature type="region of interest" description="Disordered" evidence="1">
    <location>
        <begin position="1"/>
        <end position="38"/>
    </location>
</feature>
<feature type="region of interest" description="Disordered" evidence="1">
    <location>
        <begin position="66"/>
        <end position="91"/>
    </location>
</feature>
<dbReference type="OrthoDB" id="3260792at2759"/>
<protein>
    <submittedName>
        <fullName evidence="2">Uncharacterized protein</fullName>
    </submittedName>
</protein>
<dbReference type="InParanoid" id="A0A0C2WK02"/>
<evidence type="ECO:0000313" key="3">
    <source>
        <dbReference type="Proteomes" id="UP000054549"/>
    </source>
</evidence>
<dbReference type="EMBL" id="KN818278">
    <property type="protein sequence ID" value="KIL61902.1"/>
    <property type="molecule type" value="Genomic_DNA"/>
</dbReference>